<evidence type="ECO:0000256" key="2">
    <source>
        <dbReference type="ARBA" id="ARBA00022801"/>
    </source>
</evidence>
<dbReference type="EMBL" id="CP001958">
    <property type="protein sequence ID" value="ADG98241.1"/>
    <property type="molecule type" value="Genomic_DNA"/>
</dbReference>
<dbReference type="CDD" id="cd03443">
    <property type="entry name" value="PaaI_thioesterase"/>
    <property type="match status" value="1"/>
</dbReference>
<dbReference type="InterPro" id="IPR006683">
    <property type="entry name" value="Thioestr_dom"/>
</dbReference>
<dbReference type="PANTHER" id="PTHR43240:SF5">
    <property type="entry name" value="1,4-DIHYDROXY-2-NAPHTHOYL-COA THIOESTERASE 1"/>
    <property type="match status" value="1"/>
</dbReference>
<dbReference type="InterPro" id="IPR003736">
    <property type="entry name" value="PAAI_dom"/>
</dbReference>
<proteinExistence type="inferred from homology"/>
<dbReference type="GO" id="GO:0005829">
    <property type="term" value="C:cytosol"/>
    <property type="evidence" value="ECO:0007669"/>
    <property type="project" value="TreeGrafter"/>
</dbReference>
<evidence type="ECO:0000256" key="1">
    <source>
        <dbReference type="ARBA" id="ARBA00008324"/>
    </source>
</evidence>
<feature type="domain" description="Thioesterase" evidence="3">
    <location>
        <begin position="53"/>
        <end position="130"/>
    </location>
</feature>
<dbReference type="PANTHER" id="PTHR43240">
    <property type="entry name" value="1,4-DIHYDROXY-2-NAPHTHOYL-COA THIOESTERASE 1"/>
    <property type="match status" value="1"/>
</dbReference>
<dbReference type="NCBIfam" id="TIGR00369">
    <property type="entry name" value="unchar_dom_1"/>
    <property type="match status" value="1"/>
</dbReference>
<dbReference type="Gene3D" id="3.10.129.10">
    <property type="entry name" value="Hotdog Thioesterase"/>
    <property type="match status" value="1"/>
</dbReference>
<dbReference type="Proteomes" id="UP000002247">
    <property type="component" value="Chromosome"/>
</dbReference>
<evidence type="ECO:0000313" key="5">
    <source>
        <dbReference type="Proteomes" id="UP000002247"/>
    </source>
</evidence>
<organism evidence="4 5">
    <name type="scientific">Segniliparus rotundus (strain ATCC BAA-972 / CDC 1076 / CIP 108378 / DSM 44985 / JCM 13578)</name>
    <dbReference type="NCBI Taxonomy" id="640132"/>
    <lineage>
        <taxon>Bacteria</taxon>
        <taxon>Bacillati</taxon>
        <taxon>Actinomycetota</taxon>
        <taxon>Actinomycetes</taxon>
        <taxon>Mycobacteriales</taxon>
        <taxon>Segniliparaceae</taxon>
        <taxon>Segniliparus</taxon>
    </lineage>
</organism>
<gene>
    <name evidence="4" type="ordered locus">Srot_1781</name>
</gene>
<dbReference type="InterPro" id="IPR029069">
    <property type="entry name" value="HotDog_dom_sf"/>
</dbReference>
<dbReference type="GO" id="GO:0061522">
    <property type="term" value="F:1,4-dihydroxy-2-naphthoyl-CoA thioesterase activity"/>
    <property type="evidence" value="ECO:0007669"/>
    <property type="project" value="TreeGrafter"/>
</dbReference>
<keyword evidence="5" id="KW-1185">Reference proteome</keyword>
<evidence type="ECO:0000259" key="3">
    <source>
        <dbReference type="Pfam" id="PF03061"/>
    </source>
</evidence>
<dbReference type="STRING" id="640132.Srot_1781"/>
<sequence>MIRMAELDPDMLSALKLDAPTGFNKILGLRYLEATGARVSAELAVTEDHLQPHGIVHGGVYAAIVEELPSVGGTYWLAGKGYCVGVHNATDFFRPTRTGATLLAKAVPVHQGKSQQVWRVEIFGQQDKLTAAGELRVHNVYFPENENPCA</sequence>
<accession>D6Z8G1</accession>
<dbReference type="KEGG" id="srt:Srot_1781"/>
<dbReference type="SUPFAM" id="SSF54637">
    <property type="entry name" value="Thioesterase/thiol ester dehydrase-isomerase"/>
    <property type="match status" value="1"/>
</dbReference>
<evidence type="ECO:0000313" key="4">
    <source>
        <dbReference type="EMBL" id="ADG98241.1"/>
    </source>
</evidence>
<keyword evidence="2" id="KW-0378">Hydrolase</keyword>
<dbReference type="HOGENOM" id="CLU_089876_13_3_11"/>
<dbReference type="Pfam" id="PF03061">
    <property type="entry name" value="4HBT"/>
    <property type="match status" value="1"/>
</dbReference>
<dbReference type="eggNOG" id="COG2050">
    <property type="taxonomic scope" value="Bacteria"/>
</dbReference>
<comment type="similarity">
    <text evidence="1">Belongs to the thioesterase PaaI family.</text>
</comment>
<name>D6Z8G1_SEGRD</name>
<reference evidence="4 5" key="1">
    <citation type="journal article" date="2010" name="Stand. Genomic Sci.">
        <title>Complete genome sequence of Segniliparus rotundus type strain (CDC 1076).</title>
        <authorList>
            <person name="Sikorski J."/>
            <person name="Lapidus A."/>
            <person name="Copeland A."/>
            <person name="Misra M."/>
            <person name="Glavina Del Rio T."/>
            <person name="Nolan M."/>
            <person name="Lucas S."/>
            <person name="Chen F."/>
            <person name="Tice H."/>
            <person name="Cheng J.F."/>
            <person name="Jando M."/>
            <person name="Schneider S."/>
            <person name="Bruce D."/>
            <person name="Goodwin L."/>
            <person name="Pitluck S."/>
            <person name="Liolios K."/>
            <person name="Mikhailova N."/>
            <person name="Pati A."/>
            <person name="Ivanova N."/>
            <person name="Mavromatis K."/>
            <person name="Chen A."/>
            <person name="Palaniappan K."/>
            <person name="Chertkov O."/>
            <person name="Land M."/>
            <person name="Hauser L."/>
            <person name="Chang Y.J."/>
            <person name="Jeffries C.D."/>
            <person name="Brettin T."/>
            <person name="Detter J.C."/>
            <person name="Han C."/>
            <person name="Rohde M."/>
            <person name="Goker M."/>
            <person name="Bristow J."/>
            <person name="Eisen J.A."/>
            <person name="Markowitz V."/>
            <person name="Hugenholtz P."/>
            <person name="Kyrpides N.C."/>
            <person name="Klenk H.P."/>
        </authorList>
    </citation>
    <scope>NUCLEOTIDE SEQUENCE [LARGE SCALE GENOMIC DNA]</scope>
    <source>
        <strain evidence="5">ATCC BAA-972 / CDC 1076 / CIP 108378 / DSM 44985 / JCM 13578</strain>
    </source>
</reference>
<protein>
    <submittedName>
        <fullName evidence="4">Thioesterase superfamily protein</fullName>
    </submittedName>
</protein>
<dbReference type="AlphaFoldDB" id="D6Z8G1"/>